<proteinExistence type="predicted"/>
<dbReference type="AlphaFoldDB" id="A0A426QDU7"/>
<reference evidence="1 2" key="1">
    <citation type="journal article" date="2010" name="Int. J. Syst. Evol. Microbiol.">
        <title>Thiohalobacter thiocyanaticus gen. nov., sp. nov., a moderately halophilic, sulfur-oxidizing gammaproteobacterium from hypersaline lakes, that utilizes thiocyanate.</title>
        <authorList>
            <person name="Sorokin D.Y."/>
            <person name="Kovaleva O.L."/>
            <person name="Tourova T.P."/>
            <person name="Muyzer G."/>
        </authorList>
    </citation>
    <scope>NUCLEOTIDE SEQUENCE [LARGE SCALE GENOMIC DNA]</scope>
    <source>
        <strain evidence="1 2">Hrh1</strain>
    </source>
</reference>
<protein>
    <submittedName>
        <fullName evidence="1">Uncharacterized protein</fullName>
    </submittedName>
</protein>
<gene>
    <name evidence="1" type="ORF">D6C00_14220</name>
</gene>
<comment type="caution">
    <text evidence="1">The sequence shown here is derived from an EMBL/GenBank/DDBJ whole genome shotgun (WGS) entry which is preliminary data.</text>
</comment>
<evidence type="ECO:0000313" key="2">
    <source>
        <dbReference type="Proteomes" id="UP000287798"/>
    </source>
</evidence>
<name>A0A426QDU7_9GAMM</name>
<keyword evidence="2" id="KW-1185">Reference proteome</keyword>
<organism evidence="1 2">
    <name type="scientific">Thiohalobacter thiocyanaticus</name>
    <dbReference type="NCBI Taxonomy" id="585455"/>
    <lineage>
        <taxon>Bacteria</taxon>
        <taxon>Pseudomonadati</taxon>
        <taxon>Pseudomonadota</taxon>
        <taxon>Gammaproteobacteria</taxon>
        <taxon>Thiohalobacterales</taxon>
        <taxon>Thiohalobacteraceae</taxon>
        <taxon>Thiohalobacter</taxon>
    </lineage>
</organism>
<dbReference type="EMBL" id="QZMU01000002">
    <property type="protein sequence ID" value="RRQ19917.1"/>
    <property type="molecule type" value="Genomic_DNA"/>
</dbReference>
<dbReference type="Proteomes" id="UP000287798">
    <property type="component" value="Unassembled WGS sequence"/>
</dbReference>
<accession>A0A426QDU7</accession>
<evidence type="ECO:0000313" key="1">
    <source>
        <dbReference type="EMBL" id="RRQ19917.1"/>
    </source>
</evidence>
<sequence>MMRGDITMSEPAYKDFACRLQDSLIEQGIVSKADQEDAVARAAEVTKRTARRYLSGLNRPQYFDPLSGMADVCKVMPMWLYSGEGPRTKREEEFYWQLLKMPPDDRMALHRALTLLPVKTANTAYQ</sequence>